<dbReference type="AlphaFoldDB" id="A0A183B492"/>
<evidence type="ECO:0000313" key="1">
    <source>
        <dbReference type="EMBL" id="VDP91299.1"/>
    </source>
</evidence>
<evidence type="ECO:0000313" key="2">
    <source>
        <dbReference type="Proteomes" id="UP000272942"/>
    </source>
</evidence>
<evidence type="ECO:0000313" key="3">
    <source>
        <dbReference type="WBParaSite" id="ECPE_0001406701-mRNA-1"/>
    </source>
</evidence>
<proteinExistence type="predicted"/>
<gene>
    <name evidence="1" type="ORF">ECPE_LOCUS14027</name>
</gene>
<dbReference type="WBParaSite" id="ECPE_0001406701-mRNA-1">
    <property type="protein sequence ID" value="ECPE_0001406701-mRNA-1"/>
    <property type="gene ID" value="ECPE_0001406701"/>
</dbReference>
<accession>A0A183B492</accession>
<name>A0A183B492_9TREM</name>
<dbReference type="EMBL" id="UZAN01056526">
    <property type="protein sequence ID" value="VDP91299.1"/>
    <property type="molecule type" value="Genomic_DNA"/>
</dbReference>
<sequence>MSVRVPGQLYLSAPADFQSAIVFHPSQIRSTPSLPPSLRHTFEQGICDLKRVQCLLQTFQSWRLSSSVANQAKYTSLCNTDNTVFSTDLQMLSVATAKLITQVIDELADVVLWRFSLSSPSERNALANGVPISANPQSITQSQLTGVSQSSPLVNPAFPAELLHYLTRLSELSLNLAALAACCVDSVGPAMSASSVPLVVTNTSNSA</sequence>
<reference evidence="1 2" key="2">
    <citation type="submission" date="2018-11" db="EMBL/GenBank/DDBJ databases">
        <authorList>
            <consortium name="Pathogen Informatics"/>
        </authorList>
    </citation>
    <scope>NUCLEOTIDE SEQUENCE [LARGE SCALE GENOMIC DNA]</scope>
    <source>
        <strain evidence="1 2">Egypt</strain>
    </source>
</reference>
<organism evidence="3">
    <name type="scientific">Echinostoma caproni</name>
    <dbReference type="NCBI Taxonomy" id="27848"/>
    <lineage>
        <taxon>Eukaryota</taxon>
        <taxon>Metazoa</taxon>
        <taxon>Spiralia</taxon>
        <taxon>Lophotrochozoa</taxon>
        <taxon>Platyhelminthes</taxon>
        <taxon>Trematoda</taxon>
        <taxon>Digenea</taxon>
        <taxon>Plagiorchiida</taxon>
        <taxon>Echinostomata</taxon>
        <taxon>Echinostomatoidea</taxon>
        <taxon>Echinostomatidae</taxon>
        <taxon>Echinostoma</taxon>
    </lineage>
</organism>
<keyword evidence="2" id="KW-1185">Reference proteome</keyword>
<protein>
    <submittedName>
        <fullName evidence="1 3">Uncharacterized protein</fullName>
    </submittedName>
</protein>
<reference evidence="3" key="1">
    <citation type="submission" date="2016-06" db="UniProtKB">
        <authorList>
            <consortium name="WormBaseParasite"/>
        </authorList>
    </citation>
    <scope>IDENTIFICATION</scope>
</reference>
<dbReference type="Proteomes" id="UP000272942">
    <property type="component" value="Unassembled WGS sequence"/>
</dbReference>